<dbReference type="GO" id="GO:0051607">
    <property type="term" value="P:defense response to virus"/>
    <property type="evidence" value="ECO:0007669"/>
    <property type="project" value="UniProtKB-KW"/>
</dbReference>
<keyword evidence="6 12" id="KW-0378">Hydrolase</keyword>
<dbReference type="PANTHER" id="PTHR36531:SF2">
    <property type="entry name" value="CRISPR-ASSOCIATED EXONUCLEASE CAS4"/>
    <property type="match status" value="1"/>
</dbReference>
<keyword evidence="15" id="KW-1185">Reference proteome</keyword>
<evidence type="ECO:0000256" key="11">
    <source>
        <dbReference type="ARBA" id="ARBA00023211"/>
    </source>
</evidence>
<keyword evidence="5 12" id="KW-0479">Metal-binding</keyword>
<dbReference type="InterPro" id="IPR013343">
    <property type="entry name" value="CRISPR-assoc_prot_Cas4"/>
</dbReference>
<proteinExistence type="inferred from homology"/>
<organism evidence="14 15">
    <name type="scientific">Larkinella punicea</name>
    <dbReference type="NCBI Taxonomy" id="2315727"/>
    <lineage>
        <taxon>Bacteria</taxon>
        <taxon>Pseudomonadati</taxon>
        <taxon>Bacteroidota</taxon>
        <taxon>Cytophagia</taxon>
        <taxon>Cytophagales</taxon>
        <taxon>Spirosomataceae</taxon>
        <taxon>Larkinella</taxon>
    </lineage>
</organism>
<evidence type="ECO:0000259" key="13">
    <source>
        <dbReference type="Pfam" id="PF01930"/>
    </source>
</evidence>
<keyword evidence="7 12" id="KW-0269">Exonuclease</keyword>
<comment type="cofactor">
    <cofactor evidence="12">
        <name>iron-sulfur cluster</name>
        <dbReference type="ChEBI" id="CHEBI:30408"/>
    </cofactor>
</comment>
<dbReference type="AlphaFoldDB" id="A0A368JSA7"/>
<dbReference type="Pfam" id="PF01930">
    <property type="entry name" value="Cas_Cas4"/>
    <property type="match status" value="1"/>
</dbReference>
<dbReference type="GO" id="GO:0004527">
    <property type="term" value="F:exonuclease activity"/>
    <property type="evidence" value="ECO:0007669"/>
    <property type="project" value="UniProtKB-KW"/>
</dbReference>
<dbReference type="NCBIfam" id="TIGR00372">
    <property type="entry name" value="cas4"/>
    <property type="match status" value="1"/>
</dbReference>
<evidence type="ECO:0000313" key="15">
    <source>
        <dbReference type="Proteomes" id="UP000253383"/>
    </source>
</evidence>
<dbReference type="InterPro" id="IPR051827">
    <property type="entry name" value="Cas4_exonuclease"/>
</dbReference>
<evidence type="ECO:0000256" key="5">
    <source>
        <dbReference type="ARBA" id="ARBA00022723"/>
    </source>
</evidence>
<feature type="domain" description="DUF83" evidence="13">
    <location>
        <begin position="7"/>
        <end position="189"/>
    </location>
</feature>
<evidence type="ECO:0000256" key="8">
    <source>
        <dbReference type="ARBA" id="ARBA00023004"/>
    </source>
</evidence>
<comment type="similarity">
    <text evidence="1 12">Belongs to the CRISPR-associated exonuclease Cas4 family.</text>
</comment>
<accession>A0A368JSA7</accession>
<comment type="cofactor">
    <cofactor evidence="12">
        <name>Mg(2+)</name>
        <dbReference type="ChEBI" id="CHEBI:18420"/>
    </cofactor>
    <cofactor evidence="12">
        <name>Mn(2+)</name>
        <dbReference type="ChEBI" id="CHEBI:29035"/>
    </cofactor>
    <text evidence="12">Mg(2+) or Mn(2+) required for ssDNA cleavage activity.</text>
</comment>
<dbReference type="EMBL" id="QOWE01000004">
    <property type="protein sequence ID" value="RCR70549.1"/>
    <property type="molecule type" value="Genomic_DNA"/>
</dbReference>
<reference evidence="14 15" key="1">
    <citation type="submission" date="2018-07" db="EMBL/GenBank/DDBJ databases">
        <title>Genome analysis of Larkinella rosea.</title>
        <authorList>
            <person name="Zhou Z."/>
            <person name="Wang G."/>
        </authorList>
    </citation>
    <scope>NUCLEOTIDE SEQUENCE [LARGE SCALE GENOMIC DNA]</scope>
    <source>
        <strain evidence="15">zzj9</strain>
    </source>
</reference>
<evidence type="ECO:0000313" key="14">
    <source>
        <dbReference type="EMBL" id="RCR70549.1"/>
    </source>
</evidence>
<keyword evidence="10 12" id="KW-0051">Antiviral defense</keyword>
<evidence type="ECO:0000256" key="2">
    <source>
        <dbReference type="ARBA" id="ARBA00012768"/>
    </source>
</evidence>
<evidence type="ECO:0000256" key="12">
    <source>
        <dbReference type="RuleBase" id="RU365022"/>
    </source>
</evidence>
<gene>
    <name evidence="14" type="primary">cas4</name>
    <name evidence="14" type="ORF">DUE52_06260</name>
</gene>
<dbReference type="Gene3D" id="3.90.320.10">
    <property type="match status" value="1"/>
</dbReference>
<sequence length="190" mass="23031">MTLTPSHLIEYLFCPRFTYFEYVLQIPQHEEKDYKVMRGRHLHDEKLEQNKDYLRRRLGVINKYLDQYLTNDHIRGRIDEVLELADGTMAPLDYKFAEYKDRIYETYRTQLYCYAWLIEENFDRKVTRGYLVYTRSRNKVMEVPIGETELGEIRAAAESIYRIIDQNFYPKATKYKARCVTCTYRNVCIR</sequence>
<comment type="caution">
    <text evidence="14">The sequence shown here is derived from an EMBL/GenBank/DDBJ whole genome shotgun (WGS) entry which is preliminary data.</text>
</comment>
<evidence type="ECO:0000256" key="3">
    <source>
        <dbReference type="ARBA" id="ARBA00020049"/>
    </source>
</evidence>
<evidence type="ECO:0000256" key="6">
    <source>
        <dbReference type="ARBA" id="ARBA00022801"/>
    </source>
</evidence>
<dbReference type="RefSeq" id="WP_114405118.1">
    <property type="nucleotide sequence ID" value="NZ_QOWE01000004.1"/>
</dbReference>
<dbReference type="Proteomes" id="UP000253383">
    <property type="component" value="Unassembled WGS sequence"/>
</dbReference>
<dbReference type="InterPro" id="IPR022765">
    <property type="entry name" value="Dna2/Cas4_DUF83"/>
</dbReference>
<protein>
    <recommendedName>
        <fullName evidence="3 12">CRISPR-associated exonuclease Cas4</fullName>
        <ecNumber evidence="2 12">3.1.12.1</ecNumber>
    </recommendedName>
</protein>
<keyword evidence="8 12" id="KW-0408">Iron</keyword>
<evidence type="ECO:0000256" key="9">
    <source>
        <dbReference type="ARBA" id="ARBA00023014"/>
    </source>
</evidence>
<dbReference type="PANTHER" id="PTHR36531">
    <property type="entry name" value="CRISPR-ASSOCIATED EXONUCLEASE CAS4"/>
    <property type="match status" value="1"/>
</dbReference>
<dbReference type="EC" id="3.1.12.1" evidence="2 12"/>
<keyword evidence="11 12" id="KW-0464">Manganese</keyword>
<dbReference type="GO" id="GO:0046872">
    <property type="term" value="F:metal ion binding"/>
    <property type="evidence" value="ECO:0007669"/>
    <property type="project" value="UniProtKB-KW"/>
</dbReference>
<keyword evidence="9 12" id="KW-0411">Iron-sulfur</keyword>
<evidence type="ECO:0000256" key="4">
    <source>
        <dbReference type="ARBA" id="ARBA00022722"/>
    </source>
</evidence>
<dbReference type="GO" id="GO:0051536">
    <property type="term" value="F:iron-sulfur cluster binding"/>
    <property type="evidence" value="ECO:0007669"/>
    <property type="project" value="UniProtKB-KW"/>
</dbReference>
<dbReference type="InterPro" id="IPR011604">
    <property type="entry name" value="PDDEXK-like_dom_sf"/>
</dbReference>
<evidence type="ECO:0000256" key="7">
    <source>
        <dbReference type="ARBA" id="ARBA00022839"/>
    </source>
</evidence>
<evidence type="ECO:0000256" key="1">
    <source>
        <dbReference type="ARBA" id="ARBA00009189"/>
    </source>
</evidence>
<comment type="function">
    <text evidence="12">CRISPR (clustered regularly interspaced short palindromic repeat) is an adaptive immune system that provides protection against mobile genetic elements (viruses, transposable elements and conjugative plasmids). CRISPR clusters contain sequences complementary to antecedent mobile elements and target invading nucleic acids. CRISPR clusters are transcribed and processed into CRISPR RNA (crRNA).</text>
</comment>
<keyword evidence="4 12" id="KW-0540">Nuclease</keyword>
<name>A0A368JSA7_9BACT</name>
<dbReference type="OrthoDB" id="9781776at2"/>
<evidence type="ECO:0000256" key="10">
    <source>
        <dbReference type="ARBA" id="ARBA00023118"/>
    </source>
</evidence>